<organism evidence="1 2">
    <name type="scientific">Paramecium pentaurelia</name>
    <dbReference type="NCBI Taxonomy" id="43138"/>
    <lineage>
        <taxon>Eukaryota</taxon>
        <taxon>Sar</taxon>
        <taxon>Alveolata</taxon>
        <taxon>Ciliophora</taxon>
        <taxon>Intramacronucleata</taxon>
        <taxon>Oligohymenophorea</taxon>
        <taxon>Peniculida</taxon>
        <taxon>Parameciidae</taxon>
        <taxon>Paramecium</taxon>
    </lineage>
</organism>
<sequence>MKYKRNLLTLSVIDFIRFSKKKKTCLKIVDSLAKDESQSFHQSIPLILEKINHLEGFEEFLDVTQIAIRIHHIIYQLLYRVLQQQKYLKLHYEQNKLVRYISIYIQKMLNQKAFVSKDVLPTQQSSKLFNQLKHKRQHFDKYSNFYYQHFIYVT</sequence>
<dbReference type="OrthoDB" id="10265389at2759"/>
<evidence type="ECO:0000313" key="2">
    <source>
        <dbReference type="Proteomes" id="UP000689195"/>
    </source>
</evidence>
<dbReference type="AlphaFoldDB" id="A0A8S1V684"/>
<reference evidence="1" key="1">
    <citation type="submission" date="2021-01" db="EMBL/GenBank/DDBJ databases">
        <authorList>
            <consortium name="Genoscope - CEA"/>
            <person name="William W."/>
        </authorList>
    </citation>
    <scope>NUCLEOTIDE SEQUENCE</scope>
</reference>
<gene>
    <name evidence="1" type="ORF">PPENT_87.1.T0550271</name>
</gene>
<dbReference type="Proteomes" id="UP000689195">
    <property type="component" value="Unassembled WGS sequence"/>
</dbReference>
<accession>A0A8S1V684</accession>
<keyword evidence="2" id="KW-1185">Reference proteome</keyword>
<evidence type="ECO:0000313" key="1">
    <source>
        <dbReference type="EMBL" id="CAD8171903.1"/>
    </source>
</evidence>
<comment type="caution">
    <text evidence="1">The sequence shown here is derived from an EMBL/GenBank/DDBJ whole genome shotgun (WGS) entry which is preliminary data.</text>
</comment>
<name>A0A8S1V684_9CILI</name>
<protein>
    <submittedName>
        <fullName evidence="1">Uncharacterized protein</fullName>
    </submittedName>
</protein>
<dbReference type="EMBL" id="CAJJDO010000055">
    <property type="protein sequence ID" value="CAD8171903.1"/>
    <property type="molecule type" value="Genomic_DNA"/>
</dbReference>
<proteinExistence type="predicted"/>